<evidence type="ECO:0000256" key="3">
    <source>
        <dbReference type="ARBA" id="ARBA00023014"/>
    </source>
</evidence>
<dbReference type="Pfam" id="PF04432">
    <property type="entry name" value="FrhB_FdhB_C"/>
    <property type="match status" value="1"/>
</dbReference>
<evidence type="ECO:0000256" key="2">
    <source>
        <dbReference type="ARBA" id="ARBA00023004"/>
    </source>
</evidence>
<dbReference type="GO" id="GO:0051536">
    <property type="term" value="F:iron-sulfur cluster binding"/>
    <property type="evidence" value="ECO:0007669"/>
    <property type="project" value="UniProtKB-KW"/>
</dbReference>
<dbReference type="PANTHER" id="PTHR31332">
    <property type="entry name" value="7-HYDROXYMETHYL CHLOROPHYLL A REDUCTASE, CHLOROPLASTIC"/>
    <property type="match status" value="1"/>
</dbReference>
<evidence type="ECO:0000259" key="4">
    <source>
        <dbReference type="PROSITE" id="PS51379"/>
    </source>
</evidence>
<reference evidence="5 6" key="1">
    <citation type="submission" date="2019-04" db="EMBL/GenBank/DDBJ databases">
        <title>Lysinibacillus genome sequencing.</title>
        <authorList>
            <person name="Dunlap C."/>
        </authorList>
    </citation>
    <scope>NUCLEOTIDE SEQUENCE [LARGE SCALE GENOMIC DNA]</scope>
    <source>
        <strain evidence="5 6">CCTCC AB 2010389</strain>
    </source>
</reference>
<dbReference type="InterPro" id="IPR007525">
    <property type="entry name" value="FrhB_FdhB_C"/>
</dbReference>
<organism evidence="5 6">
    <name type="scientific">Lysinibacillus mangiferihumi</name>
    <dbReference type="NCBI Taxonomy" id="1130819"/>
    <lineage>
        <taxon>Bacteria</taxon>
        <taxon>Bacillati</taxon>
        <taxon>Bacillota</taxon>
        <taxon>Bacilli</taxon>
        <taxon>Bacillales</taxon>
        <taxon>Bacillaceae</taxon>
        <taxon>Lysinibacillus</taxon>
    </lineage>
</organism>
<keyword evidence="2" id="KW-0408">Iron</keyword>
<evidence type="ECO:0000313" key="6">
    <source>
        <dbReference type="Proteomes" id="UP000308744"/>
    </source>
</evidence>
<dbReference type="InterPro" id="IPR045220">
    <property type="entry name" value="FRHB/FDHB/HCAR-like"/>
</dbReference>
<dbReference type="GO" id="GO:0052592">
    <property type="term" value="F:oxidoreductase activity, acting on CH or CH2 groups, with an iron-sulfur protein as acceptor"/>
    <property type="evidence" value="ECO:0007669"/>
    <property type="project" value="TreeGrafter"/>
</dbReference>
<gene>
    <name evidence="5" type="ORF">FC756_19775</name>
</gene>
<dbReference type="PANTHER" id="PTHR31332:SF0">
    <property type="entry name" value="7-HYDROXYMETHYL CHLOROPHYLL A REDUCTASE, CHLOROPLASTIC"/>
    <property type="match status" value="1"/>
</dbReference>
<keyword evidence="6" id="KW-1185">Reference proteome</keyword>
<keyword evidence="1" id="KW-0479">Metal-binding</keyword>
<dbReference type="PROSITE" id="PS00198">
    <property type="entry name" value="4FE4S_FER_1"/>
    <property type="match status" value="1"/>
</dbReference>
<evidence type="ECO:0000313" key="5">
    <source>
        <dbReference type="EMBL" id="TKI60064.1"/>
    </source>
</evidence>
<dbReference type="SUPFAM" id="SSF54862">
    <property type="entry name" value="4Fe-4S ferredoxins"/>
    <property type="match status" value="1"/>
</dbReference>
<dbReference type="EMBL" id="SZPU01000085">
    <property type="protein sequence ID" value="TKI60064.1"/>
    <property type="molecule type" value="Genomic_DNA"/>
</dbReference>
<sequence>MIYLTYLQLKEEIIDNDLCTSCGACVAVCPANIIQLNKNSIPNVYLDSKSLSEVCGSCNLCRDICPGKETDVPASELSLFGRTRTSTERWTGIINETNLVSVVDPNVRNHATAGGAVTGLLITALRSGLIDAALVIDRDKEKPWIPQAILTNDEETIIKCAQSTYCIAPNLHLLNDTRYESVGVVGLACEIQAIRKMQRNPETEALGKKIVFSIEIGCSSNTKLSGTEHLITDILNIPLDEVSDVRYRDGDYPGEFTVYTKNNESNSLPFFELVEEFKKFKTFRCLSCRDWWSGVADISVSDGDPNIYASSQYGILPSRFSMVATRTEIGQRLLELGILMGILVAEPTKFDPEESLGLQRKRFRSASYKRKYPNGVPDSSVLFNDNDGEREDDEVIAKMSNRIT</sequence>
<dbReference type="InterPro" id="IPR007516">
    <property type="entry name" value="Co_F420_Hydgase/DH_bsu_N"/>
</dbReference>
<protein>
    <submittedName>
        <fullName evidence="5">4Fe-4S dicluster domain-containing protein</fullName>
    </submittedName>
</protein>
<name>A0A4U2YHI7_9BACI</name>
<dbReference type="PROSITE" id="PS51379">
    <property type="entry name" value="4FE4S_FER_2"/>
    <property type="match status" value="1"/>
</dbReference>
<comment type="caution">
    <text evidence="5">The sequence shown here is derived from an EMBL/GenBank/DDBJ whole genome shotgun (WGS) entry which is preliminary data.</text>
</comment>
<accession>A0A4U2YHI7</accession>
<dbReference type="Proteomes" id="UP000308744">
    <property type="component" value="Unassembled WGS sequence"/>
</dbReference>
<keyword evidence="3" id="KW-0411">Iron-sulfur</keyword>
<dbReference type="Gene3D" id="3.30.70.20">
    <property type="match status" value="1"/>
</dbReference>
<proteinExistence type="predicted"/>
<evidence type="ECO:0000256" key="1">
    <source>
        <dbReference type="ARBA" id="ARBA00022723"/>
    </source>
</evidence>
<dbReference type="GO" id="GO:0046872">
    <property type="term" value="F:metal ion binding"/>
    <property type="evidence" value="ECO:0007669"/>
    <property type="project" value="UniProtKB-KW"/>
</dbReference>
<dbReference type="Pfam" id="PF04422">
    <property type="entry name" value="FrhB_FdhB_N"/>
    <property type="match status" value="1"/>
</dbReference>
<dbReference type="InterPro" id="IPR017896">
    <property type="entry name" value="4Fe4S_Fe-S-bd"/>
</dbReference>
<dbReference type="InterPro" id="IPR017900">
    <property type="entry name" value="4Fe4S_Fe_S_CS"/>
</dbReference>
<dbReference type="AlphaFoldDB" id="A0A4U2YHI7"/>
<dbReference type="Pfam" id="PF00037">
    <property type="entry name" value="Fer4"/>
    <property type="match status" value="1"/>
</dbReference>
<feature type="domain" description="4Fe-4S ferredoxin-type" evidence="4">
    <location>
        <begin position="10"/>
        <end position="39"/>
    </location>
</feature>